<keyword evidence="2" id="KW-1185">Reference proteome</keyword>
<dbReference type="AlphaFoldDB" id="A0A9X2HEV2"/>
<reference evidence="1" key="1">
    <citation type="submission" date="2022-06" db="EMBL/GenBank/DDBJ databases">
        <title>Rothia sp. isolated from sandalwood seedling.</title>
        <authorList>
            <person name="Tuikhar N."/>
            <person name="Kirdat K."/>
            <person name="Thorat V."/>
            <person name="Swetha P."/>
            <person name="Padma S."/>
            <person name="Sundararaj R."/>
            <person name="Yadav A."/>
        </authorList>
    </citation>
    <scope>NUCLEOTIDE SEQUENCE</scope>
    <source>
        <strain evidence="1">AR01</strain>
    </source>
</reference>
<protein>
    <submittedName>
        <fullName evidence="1">Transcriptional regulator</fullName>
    </submittedName>
</protein>
<dbReference type="Proteomes" id="UP001139502">
    <property type="component" value="Unassembled WGS sequence"/>
</dbReference>
<gene>
    <name evidence="1" type="ORF">NBM05_12575</name>
</gene>
<name>A0A9X2HEV2_9MICC</name>
<accession>A0A9X2HEV2</accession>
<evidence type="ECO:0000313" key="1">
    <source>
        <dbReference type="EMBL" id="MCP3426815.1"/>
    </source>
</evidence>
<organism evidence="1 2">
    <name type="scientific">Rothia santali</name>
    <dbReference type="NCBI Taxonomy" id="2949643"/>
    <lineage>
        <taxon>Bacteria</taxon>
        <taxon>Bacillati</taxon>
        <taxon>Actinomycetota</taxon>
        <taxon>Actinomycetes</taxon>
        <taxon>Micrococcales</taxon>
        <taxon>Micrococcaceae</taxon>
        <taxon>Rothia</taxon>
    </lineage>
</organism>
<proteinExistence type="predicted"/>
<sequence length="37" mass="4061">MTPGEVGLPPGMNRRVKGLRRSEVATLAGVSVEYYIR</sequence>
<feature type="non-terminal residue" evidence="1">
    <location>
        <position position="37"/>
    </location>
</feature>
<evidence type="ECO:0000313" key="2">
    <source>
        <dbReference type="Proteomes" id="UP001139502"/>
    </source>
</evidence>
<comment type="caution">
    <text evidence="1">The sequence shown here is derived from an EMBL/GenBank/DDBJ whole genome shotgun (WGS) entry which is preliminary data.</text>
</comment>
<dbReference type="EMBL" id="JANAFB010000037">
    <property type="protein sequence ID" value="MCP3426815.1"/>
    <property type="molecule type" value="Genomic_DNA"/>
</dbReference>